<gene>
    <name evidence="8" type="ORF">OS493_025559</name>
</gene>
<keyword evidence="2" id="KW-0964">Secreted</keyword>
<evidence type="ECO:0000256" key="4">
    <source>
        <dbReference type="ARBA" id="ARBA00023157"/>
    </source>
</evidence>
<keyword evidence="4 5" id="KW-1015">Disulfide bond</keyword>
<evidence type="ECO:0000256" key="2">
    <source>
        <dbReference type="ARBA" id="ARBA00022525"/>
    </source>
</evidence>
<dbReference type="Pfam" id="PF00024">
    <property type="entry name" value="PAN_1"/>
    <property type="match status" value="1"/>
</dbReference>
<dbReference type="Proteomes" id="UP001163046">
    <property type="component" value="Unassembled WGS sequence"/>
</dbReference>
<feature type="domain" description="Fibrinogen C-terminal" evidence="7">
    <location>
        <begin position="121"/>
        <end position="175"/>
    </location>
</feature>
<dbReference type="PROSITE" id="PS50026">
    <property type="entry name" value="EGF_3"/>
    <property type="match status" value="1"/>
</dbReference>
<evidence type="ECO:0000313" key="9">
    <source>
        <dbReference type="Proteomes" id="UP001163046"/>
    </source>
</evidence>
<dbReference type="PROSITE" id="PS51406">
    <property type="entry name" value="FIBRINOGEN_C_2"/>
    <property type="match status" value="1"/>
</dbReference>
<evidence type="ECO:0000256" key="3">
    <source>
        <dbReference type="ARBA" id="ARBA00023119"/>
    </source>
</evidence>
<evidence type="ECO:0000259" key="7">
    <source>
        <dbReference type="PROSITE" id="PS51406"/>
    </source>
</evidence>
<evidence type="ECO:0000256" key="5">
    <source>
        <dbReference type="PROSITE-ProRule" id="PRU00076"/>
    </source>
</evidence>
<dbReference type="AlphaFoldDB" id="A0A9W9YA60"/>
<dbReference type="GO" id="GO:0005615">
    <property type="term" value="C:extracellular space"/>
    <property type="evidence" value="ECO:0007669"/>
    <property type="project" value="TreeGrafter"/>
</dbReference>
<dbReference type="SUPFAM" id="SSF56496">
    <property type="entry name" value="Fibrinogen C-terminal domain-like"/>
    <property type="match status" value="1"/>
</dbReference>
<dbReference type="InterPro" id="IPR036056">
    <property type="entry name" value="Fibrinogen-like_C"/>
</dbReference>
<dbReference type="InterPro" id="IPR003609">
    <property type="entry name" value="Pan_app"/>
</dbReference>
<feature type="domain" description="EGF-like" evidence="6">
    <location>
        <begin position="80"/>
        <end position="119"/>
    </location>
</feature>
<dbReference type="GO" id="GO:0005201">
    <property type="term" value="F:extracellular matrix structural constituent"/>
    <property type="evidence" value="ECO:0007669"/>
    <property type="project" value="InterPro"/>
</dbReference>
<keyword evidence="5" id="KW-0245">EGF-like domain</keyword>
<dbReference type="InterPro" id="IPR002181">
    <property type="entry name" value="Fibrinogen_a/b/g_C_dom"/>
</dbReference>
<protein>
    <recommendedName>
        <fullName evidence="10">Fibrinogen C-terminal domain-containing protein</fullName>
    </recommendedName>
</protein>
<proteinExistence type="predicted"/>
<reference evidence="8" key="1">
    <citation type="submission" date="2023-01" db="EMBL/GenBank/DDBJ databases">
        <title>Genome assembly of the deep-sea coral Lophelia pertusa.</title>
        <authorList>
            <person name="Herrera S."/>
            <person name="Cordes E."/>
        </authorList>
    </citation>
    <scope>NUCLEOTIDE SEQUENCE</scope>
    <source>
        <strain evidence="8">USNM1676648</strain>
        <tissue evidence="8">Polyp</tissue>
    </source>
</reference>
<comment type="caution">
    <text evidence="5">Lacks conserved residue(s) required for the propagation of feature annotation.</text>
</comment>
<organism evidence="8 9">
    <name type="scientific">Desmophyllum pertusum</name>
    <dbReference type="NCBI Taxonomy" id="174260"/>
    <lineage>
        <taxon>Eukaryota</taxon>
        <taxon>Metazoa</taxon>
        <taxon>Cnidaria</taxon>
        <taxon>Anthozoa</taxon>
        <taxon>Hexacorallia</taxon>
        <taxon>Scleractinia</taxon>
        <taxon>Caryophylliina</taxon>
        <taxon>Caryophylliidae</taxon>
        <taxon>Desmophyllum</taxon>
    </lineage>
</organism>
<comment type="subcellular location">
    <subcellularLocation>
        <location evidence="1">Secreted</location>
    </subcellularLocation>
</comment>
<feature type="disulfide bond" evidence="5">
    <location>
        <begin position="89"/>
        <end position="106"/>
    </location>
</feature>
<accession>A0A9W9YA60</accession>
<dbReference type="Pfam" id="PF01410">
    <property type="entry name" value="COLFI"/>
    <property type="match status" value="1"/>
</dbReference>
<evidence type="ECO:0000259" key="6">
    <source>
        <dbReference type="PROSITE" id="PS50026"/>
    </source>
</evidence>
<dbReference type="OrthoDB" id="5971814at2759"/>
<dbReference type="InterPro" id="IPR000885">
    <property type="entry name" value="Fib_collagen_C"/>
</dbReference>
<keyword evidence="9" id="KW-1185">Reference proteome</keyword>
<dbReference type="GO" id="GO:0005581">
    <property type="term" value="C:collagen trimer"/>
    <property type="evidence" value="ECO:0007669"/>
    <property type="project" value="UniProtKB-KW"/>
</dbReference>
<dbReference type="InterPro" id="IPR000742">
    <property type="entry name" value="EGF"/>
</dbReference>
<dbReference type="GO" id="GO:0070492">
    <property type="term" value="F:oligosaccharide binding"/>
    <property type="evidence" value="ECO:0007669"/>
    <property type="project" value="TreeGrafter"/>
</dbReference>
<name>A0A9W9YA60_9CNID</name>
<comment type="caution">
    <text evidence="8">The sequence shown here is derived from an EMBL/GenBank/DDBJ whole genome shotgun (WGS) entry which is preliminary data.</text>
</comment>
<sequence length="353" mass="38841">MKKIFVEPVPNKALINHVISTPTVTSEEVCKIECFIEMKCESYNFGPKEGGGHVCELSDSDAIRDPLDWITKQGFLYVETENPCIKAKCPRKSRCYSDFENDKYECVCLPGFTGRKICYGTIQELAVLSCQSLSTATHPSLPSGLYWVDPDGGSHGNAFKAYCEMETDGGGWTLVWSYTFTDYDNFPSASNAVCPRPNWPKESIHIETPVSTTPPLNETDYNAMNFSLWKQFGSHVLIKSNINNWIVCSPSPGGGSLVDWNSGDVSCKISKFVSGDCLQTPPPSHFNGGGHCGPAFTLNVPGVPGVPDLTYYSFDCCTGMRAPWHDPCGNGMDNGLKNVENPHGNIFIRRGRN</sequence>
<dbReference type="NCBIfam" id="NF040941">
    <property type="entry name" value="GGGWT_bact"/>
    <property type="match status" value="1"/>
</dbReference>
<evidence type="ECO:0000256" key="1">
    <source>
        <dbReference type="ARBA" id="ARBA00004613"/>
    </source>
</evidence>
<evidence type="ECO:0008006" key="10">
    <source>
        <dbReference type="Google" id="ProtNLM"/>
    </source>
</evidence>
<dbReference type="PANTHER" id="PTHR16146">
    <property type="entry name" value="INTELECTIN"/>
    <property type="match status" value="1"/>
</dbReference>
<keyword evidence="3" id="KW-0176">Collagen</keyword>
<dbReference type="EMBL" id="MU827798">
    <property type="protein sequence ID" value="KAJ7328154.1"/>
    <property type="molecule type" value="Genomic_DNA"/>
</dbReference>
<dbReference type="Gene3D" id="2.60.120.1000">
    <property type="match status" value="1"/>
</dbReference>
<dbReference type="PANTHER" id="PTHR16146:SF46">
    <property type="entry name" value="INTELECTIN-1A-RELATED"/>
    <property type="match status" value="1"/>
</dbReference>
<dbReference type="PROSITE" id="PS01186">
    <property type="entry name" value="EGF_2"/>
    <property type="match status" value="1"/>
</dbReference>
<evidence type="ECO:0000313" key="8">
    <source>
        <dbReference type="EMBL" id="KAJ7328154.1"/>
    </source>
</evidence>